<gene>
    <name evidence="6" type="ORF">SCUD_LOCUS13518</name>
</gene>
<dbReference type="GO" id="GO:0005634">
    <property type="term" value="C:nucleus"/>
    <property type="evidence" value="ECO:0007669"/>
    <property type="project" value="TreeGrafter"/>
</dbReference>
<keyword evidence="3" id="KW-0489">Methyltransferase</keyword>
<protein>
    <recommendedName>
        <fullName evidence="2">carnosine N-methyltransferase</fullName>
        <ecNumber evidence="2">2.1.1.22</ecNumber>
    </recommendedName>
</protein>
<accession>A0A183KES4</accession>
<dbReference type="InterPro" id="IPR012901">
    <property type="entry name" value="CARME"/>
</dbReference>
<evidence type="ECO:0000256" key="5">
    <source>
        <dbReference type="ARBA" id="ARBA00022691"/>
    </source>
</evidence>
<evidence type="ECO:0000256" key="2">
    <source>
        <dbReference type="ARBA" id="ARBA00012003"/>
    </source>
</evidence>
<evidence type="ECO:0000313" key="6">
    <source>
        <dbReference type="EMBL" id="VDP53017.1"/>
    </source>
</evidence>
<dbReference type="STRING" id="6186.A0A183KES4"/>
<comment type="similarity">
    <text evidence="1">Belongs to the carnosine N-methyltransferase family.</text>
</comment>
<reference evidence="8" key="1">
    <citation type="submission" date="2016-06" db="UniProtKB">
        <authorList>
            <consortium name="WormBaseParasite"/>
        </authorList>
    </citation>
    <scope>IDENTIFICATION</scope>
</reference>
<evidence type="ECO:0000256" key="3">
    <source>
        <dbReference type="ARBA" id="ARBA00022603"/>
    </source>
</evidence>
<dbReference type="Proteomes" id="UP000279833">
    <property type="component" value="Unassembled WGS sequence"/>
</dbReference>
<dbReference type="SUPFAM" id="SSF53335">
    <property type="entry name" value="S-adenosyl-L-methionine-dependent methyltransferases"/>
    <property type="match status" value="1"/>
</dbReference>
<dbReference type="SMART" id="SM01296">
    <property type="entry name" value="N2227"/>
    <property type="match status" value="1"/>
</dbReference>
<dbReference type="Gene3D" id="3.40.50.150">
    <property type="entry name" value="Vaccinia Virus protein VP39"/>
    <property type="match status" value="1"/>
</dbReference>
<sequence>MTGTDEELKEAAEMDHHHFVKTLSAFRFFGPHLLKRVERSRAYYYSLPSTHHKLIREFDDNLKKVEECILHNNDLIASIIKHSAPDIFNGEHACELNGTVGSSNGTDLDNSHAVGPREKIGPFAFTNTEMDKVRSALKQFVRDWSAEGKPERDICYQFVLNDVLELFNPKKVNPANVNILVPGAGLGRLAWELAHLGYTCQGNEWSLYMLIPAYFILNTCKQVNEYKLYPWIGQFCNNMSREDQITPVHFPDVCPADLPANVQFSMAAGDFVEIYTDPSMCVFVYTWDCIATVFFIDTAHNILSYLDTIWRILKPGGYWINFGPLLYHFSDIPGEDSLELSYTELRLAIKRLGFEIVREKSNIQCGYTQNSSSMLSYNYNCVYGLFRKPFITTISPTTETNVTKLMSTWNTTTSTINDME</sequence>
<organism evidence="8">
    <name type="scientific">Schistosoma curassoni</name>
    <dbReference type="NCBI Taxonomy" id="6186"/>
    <lineage>
        <taxon>Eukaryota</taxon>
        <taxon>Metazoa</taxon>
        <taxon>Spiralia</taxon>
        <taxon>Lophotrochozoa</taxon>
        <taxon>Platyhelminthes</taxon>
        <taxon>Trematoda</taxon>
        <taxon>Digenea</taxon>
        <taxon>Strigeidida</taxon>
        <taxon>Schistosomatoidea</taxon>
        <taxon>Schistosomatidae</taxon>
        <taxon>Schistosoma</taxon>
    </lineage>
</organism>
<dbReference type="PANTHER" id="PTHR12303:SF6">
    <property type="entry name" value="CARNOSINE N-METHYLTRANSFERASE"/>
    <property type="match status" value="1"/>
</dbReference>
<dbReference type="EMBL" id="UZAK01035939">
    <property type="protein sequence ID" value="VDP53017.1"/>
    <property type="molecule type" value="Genomic_DNA"/>
</dbReference>
<dbReference type="GO" id="GO:0005829">
    <property type="term" value="C:cytosol"/>
    <property type="evidence" value="ECO:0007669"/>
    <property type="project" value="TreeGrafter"/>
</dbReference>
<dbReference type="EC" id="2.1.1.22" evidence="2"/>
<keyword evidence="7" id="KW-1185">Reference proteome</keyword>
<dbReference type="GO" id="GO:0035498">
    <property type="term" value="P:carnosine metabolic process"/>
    <property type="evidence" value="ECO:0007669"/>
    <property type="project" value="TreeGrafter"/>
</dbReference>
<dbReference type="Pfam" id="PF07942">
    <property type="entry name" value="CARME"/>
    <property type="match status" value="1"/>
</dbReference>
<dbReference type="GO" id="GO:0030735">
    <property type="term" value="F:carnosine N-methyltransferase activity"/>
    <property type="evidence" value="ECO:0007669"/>
    <property type="project" value="UniProtKB-EC"/>
</dbReference>
<evidence type="ECO:0000256" key="4">
    <source>
        <dbReference type="ARBA" id="ARBA00022679"/>
    </source>
</evidence>
<dbReference type="PANTHER" id="PTHR12303">
    <property type="entry name" value="CARNOSINE N-METHYLTRANSFERASE"/>
    <property type="match status" value="1"/>
</dbReference>
<dbReference type="GO" id="GO:0032259">
    <property type="term" value="P:methylation"/>
    <property type="evidence" value="ECO:0007669"/>
    <property type="project" value="UniProtKB-KW"/>
</dbReference>
<proteinExistence type="inferred from homology"/>
<evidence type="ECO:0000256" key="1">
    <source>
        <dbReference type="ARBA" id="ARBA00010086"/>
    </source>
</evidence>
<dbReference type="AlphaFoldDB" id="A0A183KES4"/>
<keyword evidence="4" id="KW-0808">Transferase</keyword>
<evidence type="ECO:0000313" key="7">
    <source>
        <dbReference type="Proteomes" id="UP000279833"/>
    </source>
</evidence>
<keyword evidence="5" id="KW-0949">S-adenosyl-L-methionine</keyword>
<dbReference type="WBParaSite" id="SCUD_0001352101-mRNA-1">
    <property type="protein sequence ID" value="SCUD_0001352101-mRNA-1"/>
    <property type="gene ID" value="SCUD_0001352101"/>
</dbReference>
<name>A0A183KES4_9TREM</name>
<dbReference type="InterPro" id="IPR029063">
    <property type="entry name" value="SAM-dependent_MTases_sf"/>
</dbReference>
<evidence type="ECO:0000313" key="8">
    <source>
        <dbReference type="WBParaSite" id="SCUD_0001352101-mRNA-1"/>
    </source>
</evidence>
<reference evidence="6 7" key="2">
    <citation type="submission" date="2018-11" db="EMBL/GenBank/DDBJ databases">
        <authorList>
            <consortium name="Pathogen Informatics"/>
        </authorList>
    </citation>
    <scope>NUCLEOTIDE SEQUENCE [LARGE SCALE GENOMIC DNA]</scope>
    <source>
        <strain evidence="6">Dakar</strain>
        <strain evidence="7">Dakar, Senegal</strain>
    </source>
</reference>